<accession>A0ABD5FJF9</accession>
<dbReference type="InterPro" id="IPR046004">
    <property type="entry name" value="DUF5960"/>
</dbReference>
<evidence type="ECO:0000313" key="2">
    <source>
        <dbReference type="Proteomes" id="UP001253851"/>
    </source>
</evidence>
<dbReference type="RefSeq" id="WP_311957121.1">
    <property type="nucleotide sequence ID" value="NZ_JAQRDQ010000011.1"/>
</dbReference>
<name>A0ABD5FJF9_ENTCA</name>
<comment type="caution">
    <text evidence="1">The sequence shown here is derived from an EMBL/GenBank/DDBJ whole genome shotgun (WGS) entry which is preliminary data.</text>
</comment>
<sequence>MQIPLAHQRTYAFERYYYEFIERMGPAHLLYDQFVRTMENFGKPYFTVPSSYSGYPEELAYVFKKDGDNYLFDHVRTQDKILRKYDPNIKYKPGGN</sequence>
<dbReference type="AlphaFoldDB" id="A0ABD5FJF9"/>
<dbReference type="Pfam" id="PF19385">
    <property type="entry name" value="DUF5960"/>
    <property type="match status" value="1"/>
</dbReference>
<dbReference type="EMBL" id="JARQDZ010000002">
    <property type="protein sequence ID" value="MDT2981839.1"/>
    <property type="molecule type" value="Genomic_DNA"/>
</dbReference>
<evidence type="ECO:0000313" key="1">
    <source>
        <dbReference type="EMBL" id="MDT2981839.1"/>
    </source>
</evidence>
<protein>
    <submittedName>
        <fullName evidence="1">DUF5960 family protein</fullName>
    </submittedName>
</protein>
<gene>
    <name evidence="1" type="ORF">P7I34_04125</name>
</gene>
<proteinExistence type="predicted"/>
<reference evidence="1 2" key="1">
    <citation type="submission" date="2023-03" db="EMBL/GenBank/DDBJ databases">
        <authorList>
            <person name="Shen W."/>
            <person name="Cai J."/>
        </authorList>
    </citation>
    <scope>NUCLEOTIDE SEQUENCE [LARGE SCALE GENOMIC DNA]</scope>
    <source>
        <strain evidence="1 2">B516</strain>
    </source>
</reference>
<dbReference type="Proteomes" id="UP001253851">
    <property type="component" value="Unassembled WGS sequence"/>
</dbReference>
<organism evidence="1 2">
    <name type="scientific">Enterococcus casseliflavus</name>
    <name type="common">Enterococcus flavescens</name>
    <dbReference type="NCBI Taxonomy" id="37734"/>
    <lineage>
        <taxon>Bacteria</taxon>
        <taxon>Bacillati</taxon>
        <taxon>Bacillota</taxon>
        <taxon>Bacilli</taxon>
        <taxon>Lactobacillales</taxon>
        <taxon>Enterococcaceae</taxon>
        <taxon>Enterococcus</taxon>
    </lineage>
</organism>